<proteinExistence type="predicted"/>
<feature type="domain" description="Tetrapyrrole methylase" evidence="1">
    <location>
        <begin position="49"/>
        <end position="188"/>
    </location>
</feature>
<evidence type="ECO:0000313" key="2">
    <source>
        <dbReference type="EMBL" id="POZ51233.1"/>
    </source>
</evidence>
<evidence type="ECO:0000313" key="3">
    <source>
        <dbReference type="Proteomes" id="UP000237423"/>
    </source>
</evidence>
<dbReference type="Gene3D" id="3.40.1010.10">
    <property type="entry name" value="Cobalt-precorrin-4 Transmethylase, Domain 1"/>
    <property type="match status" value="1"/>
</dbReference>
<dbReference type="Pfam" id="PF00590">
    <property type="entry name" value="TP_methylase"/>
    <property type="match status" value="1"/>
</dbReference>
<dbReference type="AlphaFoldDB" id="A0A2S5CKA0"/>
<dbReference type="GO" id="GO:0008168">
    <property type="term" value="F:methyltransferase activity"/>
    <property type="evidence" value="ECO:0007669"/>
    <property type="project" value="InterPro"/>
</dbReference>
<comment type="caution">
    <text evidence="2">The sequence shown here is derived from an EMBL/GenBank/DDBJ whole genome shotgun (WGS) entry which is preliminary data.</text>
</comment>
<reference evidence="2 3" key="1">
    <citation type="submission" date="2017-11" db="EMBL/GenBank/DDBJ databases">
        <title>Draft Genome Sequence of Methylobacter psychrotolerans Sph1T, an Obligate Methanotroph from Low-Temperature Environments.</title>
        <authorList>
            <person name="Oshkin I.Y."/>
            <person name="Miroshnikov K."/>
            <person name="Belova S.E."/>
            <person name="Korzhenkov A."/>
            <person name="Toshchakov S.V."/>
            <person name="Dedysh S.N."/>
        </authorList>
    </citation>
    <scope>NUCLEOTIDE SEQUENCE [LARGE SCALE GENOMIC DNA]</scope>
    <source>
        <strain evidence="2 3">Sph1</strain>
    </source>
</reference>
<accession>A0A2S5CKA0</accession>
<dbReference type="SUPFAM" id="SSF53790">
    <property type="entry name" value="Tetrapyrrole methylase"/>
    <property type="match status" value="1"/>
</dbReference>
<name>A0A2S5CKA0_9GAMM</name>
<dbReference type="InterPro" id="IPR035996">
    <property type="entry name" value="4pyrrol_Methylase_sf"/>
</dbReference>
<sequence>MEYSVTDPILFPSRAAHTRAWEELAHAIAANSDTIAETAATPPAVRGDLTIIGSGIETVGFALGDEALIRAADAVFFCVADPATVVWLKSIRPDAYDLYVLYDDNKVRYTTYMQMTEAMLHFVRQGQRVVAIFYGHPGIFVLSTHRAILIAKREGHRAVMRPGVCALDCLCADLGVDPCHPGMQTHEATDMLIRGRIPDTSLHVVLWQVGLIGEMGFRRKGYINENFSVFIEYLQKYYGDDYPIIHYVASRYPTIDPLIESYPLSELHDPRVQVRVTGVSTFYLPPKDNAEADRDMLYRLGLLKPGQELRVAEGPLREIGKYGSRERKAFRAFRRFQVPKGYQWQEDTGASRFLIALRQDLDLCRRYTHNPRETLSPAAFPNLTERERGLLITRDPGAIQVAAKGSFVASITNRTMLTTLFQKKTLQLGLLKHVRQAPAENLISALQQWSERNGLPADWERMRTDIDLCLRDCLFPWTGIYCAETSGDNAVEQNRRLIVLTGDGKKARLSVDGEPVRRFTFKRGTLEWRSALGRVDNGYLRVDVDSRGHRRLIGSIWPQGETVPAEHRLVLTEVPLGHQHPASLVGTHIRDVNGKREQLDIMVMASDEQSRHLGIRLNGDILEGALCLEGRKLTVNGQAFLMAGSTALAENGHLEPVWQKDNAIPYDLCGAYATKILGGGRYLLELSPDEIRIDGVRPITMELASGQVSWSGGPEKVRCGQLTLLLDPITLLPFLFGTVENQLGVRTRCHGFVPPAAGLSRAGPEMGLSQWHWERLVNLAMRPDQSGGSMLWYQVEKANLAATIVNAYLSRRLP</sequence>
<dbReference type="EMBL" id="PGFZ01000007">
    <property type="protein sequence ID" value="POZ51233.1"/>
    <property type="molecule type" value="Genomic_DNA"/>
</dbReference>
<gene>
    <name evidence="2" type="ORF">AADEFJLK_03197</name>
</gene>
<dbReference type="Proteomes" id="UP000237423">
    <property type="component" value="Unassembled WGS sequence"/>
</dbReference>
<dbReference type="CDD" id="cd19916">
    <property type="entry name" value="OphMA_like"/>
    <property type="match status" value="1"/>
</dbReference>
<organism evidence="2 3">
    <name type="scientific">Methylovulum psychrotolerans</name>
    <dbReference type="NCBI Taxonomy" id="1704499"/>
    <lineage>
        <taxon>Bacteria</taxon>
        <taxon>Pseudomonadati</taxon>
        <taxon>Pseudomonadota</taxon>
        <taxon>Gammaproteobacteria</taxon>
        <taxon>Methylococcales</taxon>
        <taxon>Methylococcaceae</taxon>
        <taxon>Methylovulum</taxon>
    </lineage>
</organism>
<protein>
    <recommendedName>
        <fullName evidence="1">Tetrapyrrole methylase domain-containing protein</fullName>
    </recommendedName>
</protein>
<dbReference type="InterPro" id="IPR014777">
    <property type="entry name" value="4pyrrole_Mease_sub1"/>
</dbReference>
<evidence type="ECO:0000259" key="1">
    <source>
        <dbReference type="Pfam" id="PF00590"/>
    </source>
</evidence>
<dbReference type="InterPro" id="IPR000878">
    <property type="entry name" value="4pyrrol_Mease"/>
</dbReference>